<dbReference type="InterPro" id="IPR013783">
    <property type="entry name" value="Ig-like_fold"/>
</dbReference>
<dbReference type="CDD" id="cd00096">
    <property type="entry name" value="Ig"/>
    <property type="match status" value="1"/>
</dbReference>
<reference evidence="6" key="1">
    <citation type="submission" date="2025-08" db="UniProtKB">
        <authorList>
            <consortium name="Ensembl"/>
        </authorList>
    </citation>
    <scope>IDENTIFICATION</scope>
</reference>
<evidence type="ECO:0000256" key="2">
    <source>
        <dbReference type="ARBA" id="ARBA00023157"/>
    </source>
</evidence>
<dbReference type="InterPro" id="IPR003599">
    <property type="entry name" value="Ig_sub"/>
</dbReference>
<dbReference type="SMART" id="SM00408">
    <property type="entry name" value="IGc2"/>
    <property type="match status" value="2"/>
</dbReference>
<dbReference type="Ensembl" id="ENSOSIT00000003088.1">
    <property type="protein sequence ID" value="ENSOSIP00000002875.1"/>
    <property type="gene ID" value="ENSOSIG00000001822.1"/>
</dbReference>
<organism evidence="6 7">
    <name type="scientific">Oryzias sinensis</name>
    <name type="common">Chinese medaka</name>
    <dbReference type="NCBI Taxonomy" id="183150"/>
    <lineage>
        <taxon>Eukaryota</taxon>
        <taxon>Metazoa</taxon>
        <taxon>Chordata</taxon>
        <taxon>Craniata</taxon>
        <taxon>Vertebrata</taxon>
        <taxon>Euteleostomi</taxon>
        <taxon>Actinopterygii</taxon>
        <taxon>Neopterygii</taxon>
        <taxon>Teleostei</taxon>
        <taxon>Neoteleostei</taxon>
        <taxon>Acanthomorphata</taxon>
        <taxon>Ovalentaria</taxon>
        <taxon>Atherinomorphae</taxon>
        <taxon>Beloniformes</taxon>
        <taxon>Adrianichthyidae</taxon>
        <taxon>Oryziinae</taxon>
        <taxon>Oryzias</taxon>
    </lineage>
</organism>
<proteinExistence type="predicted"/>
<evidence type="ECO:0000256" key="3">
    <source>
        <dbReference type="ARBA" id="ARBA00023180"/>
    </source>
</evidence>
<keyword evidence="2" id="KW-1015">Disulfide bond</keyword>
<feature type="domain" description="Ig-like" evidence="5">
    <location>
        <begin position="125"/>
        <end position="213"/>
    </location>
</feature>
<keyword evidence="4" id="KW-0393">Immunoglobulin domain</keyword>
<dbReference type="SUPFAM" id="SSF48726">
    <property type="entry name" value="Immunoglobulin"/>
    <property type="match status" value="3"/>
</dbReference>
<reference evidence="6" key="2">
    <citation type="submission" date="2025-09" db="UniProtKB">
        <authorList>
            <consortium name="Ensembl"/>
        </authorList>
    </citation>
    <scope>IDENTIFICATION</scope>
</reference>
<dbReference type="PANTHER" id="PTHR44337:SF16">
    <property type="entry name" value="CARCINOEMBRYONIC ANTIGEN-RELATED CELL ADHESION MOLECULE 20-LIKE-RELATED"/>
    <property type="match status" value="1"/>
</dbReference>
<dbReference type="InterPro" id="IPR052598">
    <property type="entry name" value="IgSF_CEA-related"/>
</dbReference>
<name>A0A8C7WSW0_9TELE</name>
<dbReference type="InterPro" id="IPR036179">
    <property type="entry name" value="Ig-like_dom_sf"/>
</dbReference>
<dbReference type="Pfam" id="PF07679">
    <property type="entry name" value="I-set"/>
    <property type="match status" value="1"/>
</dbReference>
<dbReference type="GeneTree" id="ENSGT01100000263479"/>
<dbReference type="InterPro" id="IPR013098">
    <property type="entry name" value="Ig_I-set"/>
</dbReference>
<evidence type="ECO:0000313" key="7">
    <source>
        <dbReference type="Proteomes" id="UP000694383"/>
    </source>
</evidence>
<feature type="domain" description="Ig-like" evidence="5">
    <location>
        <begin position="218"/>
        <end position="296"/>
    </location>
</feature>
<keyword evidence="3" id="KW-0325">Glycoprotein</keyword>
<keyword evidence="7" id="KW-1185">Reference proteome</keyword>
<evidence type="ECO:0000256" key="1">
    <source>
        <dbReference type="ARBA" id="ARBA00022729"/>
    </source>
</evidence>
<protein>
    <recommendedName>
        <fullName evidence="5">Ig-like domain-containing protein</fullName>
    </recommendedName>
</protein>
<dbReference type="AlphaFoldDB" id="A0A8C7WSW0"/>
<dbReference type="Proteomes" id="UP000694383">
    <property type="component" value="Unplaced"/>
</dbReference>
<dbReference type="SMART" id="SM00409">
    <property type="entry name" value="IG"/>
    <property type="match status" value="3"/>
</dbReference>
<dbReference type="InterPro" id="IPR007110">
    <property type="entry name" value="Ig-like_dom"/>
</dbReference>
<accession>A0A8C7WSW0</accession>
<evidence type="ECO:0000259" key="5">
    <source>
        <dbReference type="PROSITE" id="PS50835"/>
    </source>
</evidence>
<dbReference type="PROSITE" id="PS50835">
    <property type="entry name" value="IG_LIKE"/>
    <property type="match status" value="2"/>
</dbReference>
<keyword evidence="1" id="KW-0732">Signal</keyword>
<evidence type="ECO:0000256" key="4">
    <source>
        <dbReference type="ARBA" id="ARBA00023319"/>
    </source>
</evidence>
<sequence>MTDFFLFLYSNGTKFSHGFKKLFFLYCGPLSGAVADTVVFSTTLRPPASPFLSINWNFKGVNIITSTSTNITDPGYANRITLDRATGSLELRNLVLQDGGEYTLTITPDGGLQMQGRIVLNVYTPITGATIRSTAAVLIEEKSSTNLTCEASGSVSSREWMKDGHLIQAGDMISFSADNSTVFLHPVLSSSHGTYQCRVSNPVSAQTADFQLTVNYGPYNVSIIGPSAVSSGDTVILHCLAASVPPANFIWMFNGSQTHVNTSLFVIERFRAQNSGDYNCTAINMVTMKENSTVLNLRGNRVGCPVAPWLVLLPQSKKPPGLKSWLGNMKNNINLIKICMFSLCMRGFSPGSLA</sequence>
<dbReference type="Pfam" id="PF13927">
    <property type="entry name" value="Ig_3"/>
    <property type="match status" value="1"/>
</dbReference>
<evidence type="ECO:0000313" key="6">
    <source>
        <dbReference type="Ensembl" id="ENSOSIP00000002875.1"/>
    </source>
</evidence>
<dbReference type="InterPro" id="IPR003598">
    <property type="entry name" value="Ig_sub2"/>
</dbReference>
<dbReference type="PANTHER" id="PTHR44337">
    <property type="entry name" value="CARCINOEMBRYONIC ANTIGEN-RELATED CELL ADHESION MOLECULE 8"/>
    <property type="match status" value="1"/>
</dbReference>
<dbReference type="Gene3D" id="2.60.40.10">
    <property type="entry name" value="Immunoglobulins"/>
    <property type="match status" value="3"/>
</dbReference>